<name>A0A9P7UIW3_9AGAR</name>
<keyword evidence="2" id="KW-1185">Reference proteome</keyword>
<protein>
    <submittedName>
        <fullName evidence="1">Uncharacterized protein</fullName>
    </submittedName>
</protein>
<organism evidence="1 2">
    <name type="scientific">Marasmius oreades</name>
    <name type="common">fairy-ring Marasmius</name>
    <dbReference type="NCBI Taxonomy" id="181124"/>
    <lineage>
        <taxon>Eukaryota</taxon>
        <taxon>Fungi</taxon>
        <taxon>Dikarya</taxon>
        <taxon>Basidiomycota</taxon>
        <taxon>Agaricomycotina</taxon>
        <taxon>Agaricomycetes</taxon>
        <taxon>Agaricomycetidae</taxon>
        <taxon>Agaricales</taxon>
        <taxon>Marasmiineae</taxon>
        <taxon>Marasmiaceae</taxon>
        <taxon>Marasmius</taxon>
    </lineage>
</organism>
<gene>
    <name evidence="1" type="ORF">E1B28_002946</name>
</gene>
<sequence length="145" mass="16329">MVCVLVVVACQVSHRDLGIGLAFHRSPSAPTKTIEEDEKIQEASRNIDVTVMVKVTPEYHQKRNVRSSDWLSDTSRLESWIAQDLQVLTWEEFTQCSGESCTGTVGLLPLHHQRPRTRFYFPPTSRCRCMHYTSDLILAPAAVGG</sequence>
<dbReference type="RefSeq" id="XP_043001853.1">
    <property type="nucleotide sequence ID" value="XM_043159899.1"/>
</dbReference>
<evidence type="ECO:0000313" key="2">
    <source>
        <dbReference type="Proteomes" id="UP001049176"/>
    </source>
</evidence>
<proteinExistence type="predicted"/>
<comment type="caution">
    <text evidence="1">The sequence shown here is derived from an EMBL/GenBank/DDBJ whole genome shotgun (WGS) entry which is preliminary data.</text>
</comment>
<evidence type="ECO:0000313" key="1">
    <source>
        <dbReference type="EMBL" id="KAG7085382.1"/>
    </source>
</evidence>
<dbReference type="KEGG" id="more:E1B28_002946"/>
<dbReference type="EMBL" id="CM032191">
    <property type="protein sequence ID" value="KAG7085382.1"/>
    <property type="molecule type" value="Genomic_DNA"/>
</dbReference>
<dbReference type="AlphaFoldDB" id="A0A9P7UIW3"/>
<accession>A0A9P7UIW3</accession>
<dbReference type="Proteomes" id="UP001049176">
    <property type="component" value="Chromosome 11"/>
</dbReference>
<reference evidence="1" key="1">
    <citation type="journal article" date="2021" name="Genome Biol. Evol.">
        <title>The assembled and annotated genome of the fairy-ring fungus Marasmius oreades.</title>
        <authorList>
            <person name="Hiltunen M."/>
            <person name="Ament-Velasquez S.L."/>
            <person name="Johannesson H."/>
        </authorList>
    </citation>
    <scope>NUCLEOTIDE SEQUENCE</scope>
    <source>
        <strain evidence="1">03SP1</strain>
    </source>
</reference>
<dbReference type="GeneID" id="66072022"/>